<dbReference type="OrthoDB" id="9785276at2"/>
<keyword evidence="4 5" id="KW-0274">FAD</keyword>
<evidence type="ECO:0000259" key="6">
    <source>
        <dbReference type="Pfam" id="PF00732"/>
    </source>
</evidence>
<dbReference type="AlphaFoldDB" id="A0A4P6KHK0"/>
<sequence>MLVTETVIVVGAGSAGCVAAARLTEDPDRTVILLEAGGDRGHDPELQSLNWMDALAHRDVFYPDLFATKVQGGESRLYQRGRGVGGSASTNAMLALPGLPQDYDDYAERYGLTEWSWAHVEPWFAKLKPMLVRSTDAELTPVDRALLRSGGALGLRDDVDAYTAEDGSARLYRTADRTGRRSSLELWLDPARDRDNLVVRPDSQVDRLLLDGDRVRGVRLADGEEVHGDRVILCAGVFESPCILMRSGLDRAGLGQGLQDHPAASVYVSLKPEYRETNRSVPCIGSVMRLSSSVGTGDLHLLPLHGELISSDPPAHGLLMAAVMRTRSQGSLRLNPERPLAPPIVDEAMLTHPDDRRAMREAIAAVAAVLDGEAFSEIVEQVFIDERGTPIEVLQDDEAFDRWLSAYVGDYFHAVGTARMGRADDPAAVVDQLGNVHGLEGAAVWDASILPEVPSANTHLPVVMLAERLSAAYRSGSLDSSVADDDQ</sequence>
<keyword evidence="3" id="KW-0285">Flavoprotein</keyword>
<dbReference type="InterPro" id="IPR000172">
    <property type="entry name" value="GMC_OxRdtase_N"/>
</dbReference>
<accession>A0A4P6KHK0</accession>
<protein>
    <submittedName>
        <fullName evidence="8">FAD-binding protein</fullName>
    </submittedName>
</protein>
<evidence type="ECO:0000256" key="3">
    <source>
        <dbReference type="ARBA" id="ARBA00022630"/>
    </source>
</evidence>
<name>A0A4P6KHK0_9MICO</name>
<dbReference type="PANTHER" id="PTHR11552:SF147">
    <property type="entry name" value="CHOLINE DEHYDROGENASE, MITOCHONDRIAL"/>
    <property type="match status" value="1"/>
</dbReference>
<dbReference type="InterPro" id="IPR036188">
    <property type="entry name" value="FAD/NAD-bd_sf"/>
</dbReference>
<dbReference type="Pfam" id="PF05199">
    <property type="entry name" value="GMC_oxred_C"/>
    <property type="match status" value="1"/>
</dbReference>
<dbReference type="SUPFAM" id="SSF54373">
    <property type="entry name" value="FAD-linked reductases, C-terminal domain"/>
    <property type="match status" value="1"/>
</dbReference>
<comment type="cofactor">
    <cofactor evidence="1 5">
        <name>FAD</name>
        <dbReference type="ChEBI" id="CHEBI:57692"/>
    </cofactor>
</comment>
<gene>
    <name evidence="8" type="ORF">EVS81_11985</name>
</gene>
<dbReference type="InterPro" id="IPR012132">
    <property type="entry name" value="GMC_OxRdtase"/>
</dbReference>
<organism evidence="8 9">
    <name type="scientific">Leucobacter triazinivorans</name>
    <dbReference type="NCBI Taxonomy" id="1784719"/>
    <lineage>
        <taxon>Bacteria</taxon>
        <taxon>Bacillati</taxon>
        <taxon>Actinomycetota</taxon>
        <taxon>Actinomycetes</taxon>
        <taxon>Micrococcales</taxon>
        <taxon>Microbacteriaceae</taxon>
        <taxon>Leucobacter</taxon>
    </lineage>
</organism>
<evidence type="ECO:0000259" key="7">
    <source>
        <dbReference type="Pfam" id="PF05199"/>
    </source>
</evidence>
<dbReference type="PANTHER" id="PTHR11552">
    <property type="entry name" value="GLUCOSE-METHANOL-CHOLINE GMC OXIDOREDUCTASE"/>
    <property type="match status" value="1"/>
</dbReference>
<comment type="similarity">
    <text evidence="2">Belongs to the GMC oxidoreductase family.</text>
</comment>
<dbReference type="InterPro" id="IPR007867">
    <property type="entry name" value="GMC_OxRtase_C"/>
</dbReference>
<evidence type="ECO:0000313" key="8">
    <source>
        <dbReference type="EMBL" id="QBE49468.1"/>
    </source>
</evidence>
<dbReference type="Gene3D" id="3.30.410.40">
    <property type="match status" value="1"/>
</dbReference>
<dbReference type="GO" id="GO:0050660">
    <property type="term" value="F:flavin adenine dinucleotide binding"/>
    <property type="evidence" value="ECO:0007669"/>
    <property type="project" value="InterPro"/>
</dbReference>
<keyword evidence="9" id="KW-1185">Reference proteome</keyword>
<reference evidence="8 9" key="1">
    <citation type="submission" date="2019-02" db="EMBL/GenBank/DDBJ databases">
        <authorList>
            <person name="Sun L."/>
            <person name="Pan D."/>
            <person name="Wu X."/>
        </authorList>
    </citation>
    <scope>NUCLEOTIDE SEQUENCE [LARGE SCALE GENOMIC DNA]</scope>
    <source>
        <strain evidence="8 9">JW-1</strain>
    </source>
</reference>
<feature type="binding site" evidence="5">
    <location>
        <position position="205"/>
    </location>
    <ligand>
        <name>FAD</name>
        <dbReference type="ChEBI" id="CHEBI:57692"/>
    </ligand>
</feature>
<feature type="binding site" evidence="5">
    <location>
        <position position="411"/>
    </location>
    <ligand>
        <name>substrate</name>
    </ligand>
</feature>
<evidence type="ECO:0000313" key="9">
    <source>
        <dbReference type="Proteomes" id="UP000289260"/>
    </source>
</evidence>
<evidence type="ECO:0000256" key="5">
    <source>
        <dbReference type="PIRSR" id="PIRSR000137-2"/>
    </source>
</evidence>
<evidence type="ECO:0000256" key="2">
    <source>
        <dbReference type="ARBA" id="ARBA00010790"/>
    </source>
</evidence>
<evidence type="ECO:0000256" key="4">
    <source>
        <dbReference type="ARBA" id="ARBA00022827"/>
    </source>
</evidence>
<proteinExistence type="inferred from homology"/>
<evidence type="ECO:0000256" key="1">
    <source>
        <dbReference type="ARBA" id="ARBA00001974"/>
    </source>
</evidence>
<dbReference type="PIRSF" id="PIRSF000137">
    <property type="entry name" value="Alcohol_oxidase"/>
    <property type="match status" value="1"/>
</dbReference>
<feature type="domain" description="Glucose-methanol-choline oxidoreductase N-terminal" evidence="6">
    <location>
        <begin position="8"/>
        <end position="263"/>
    </location>
</feature>
<dbReference type="Pfam" id="PF00732">
    <property type="entry name" value="GMC_oxred_N"/>
    <property type="match status" value="1"/>
</dbReference>
<feature type="domain" description="Glucose-methanol-choline oxidoreductase C-terminal" evidence="7">
    <location>
        <begin position="327"/>
        <end position="466"/>
    </location>
</feature>
<dbReference type="EMBL" id="CP035806">
    <property type="protein sequence ID" value="QBE49468.1"/>
    <property type="molecule type" value="Genomic_DNA"/>
</dbReference>
<dbReference type="SUPFAM" id="SSF51905">
    <property type="entry name" value="FAD/NAD(P)-binding domain"/>
    <property type="match status" value="1"/>
</dbReference>
<dbReference type="Gene3D" id="3.50.50.60">
    <property type="entry name" value="FAD/NAD(P)-binding domain"/>
    <property type="match status" value="1"/>
</dbReference>
<dbReference type="Proteomes" id="UP000289260">
    <property type="component" value="Chromosome"/>
</dbReference>
<dbReference type="KEGG" id="ltr:EVS81_11985"/>
<dbReference type="GO" id="GO:0016614">
    <property type="term" value="F:oxidoreductase activity, acting on CH-OH group of donors"/>
    <property type="evidence" value="ECO:0007669"/>
    <property type="project" value="InterPro"/>
</dbReference>